<protein>
    <recommendedName>
        <fullName evidence="2">F-box domain-containing protein</fullName>
    </recommendedName>
</protein>
<dbReference type="AlphaFoldDB" id="A0A077WSG6"/>
<dbReference type="InterPro" id="IPR032675">
    <property type="entry name" value="LRR_dom_sf"/>
</dbReference>
<dbReference type="SUPFAM" id="SSF52047">
    <property type="entry name" value="RNI-like"/>
    <property type="match status" value="1"/>
</dbReference>
<accession>A0A077WSG6</accession>
<evidence type="ECO:0008006" key="2">
    <source>
        <dbReference type="Google" id="ProtNLM"/>
    </source>
</evidence>
<evidence type="ECO:0000313" key="1">
    <source>
        <dbReference type="EMBL" id="CDS10541.1"/>
    </source>
</evidence>
<reference evidence="1" key="1">
    <citation type="journal article" date="2014" name="Genome Announc.">
        <title>De novo whole-genome sequence and genome annotation of Lichtheimia ramosa.</title>
        <authorList>
            <person name="Linde J."/>
            <person name="Schwartze V."/>
            <person name="Binder U."/>
            <person name="Lass-Florl C."/>
            <person name="Voigt K."/>
            <person name="Horn F."/>
        </authorList>
    </citation>
    <scope>NUCLEOTIDE SEQUENCE</scope>
    <source>
        <strain evidence="1">JMRC FSU:6197</strain>
    </source>
</reference>
<dbReference type="Gene3D" id="3.80.10.10">
    <property type="entry name" value="Ribonuclease Inhibitor"/>
    <property type="match status" value="2"/>
</dbReference>
<proteinExistence type="predicted"/>
<sequence length="439" mass="49905">MLFLSTELIELVAQSCDSNQDRAKLATINRTWHAACIRSMFECVVIHSPRQCAAFFRHLDDFYKRGWLSYVHRLDLSSYTARGSGWTEAQANKLLCPKKMTKLFTGCHRVSELYVGEQVMSAFIDPDVLQVLFFQCARLQVLDFCGCCDAKLAGAMANVIQKEPEKKMASLDCVSFYMCMSLKQSAFFIPFFKKTTRLVRLDLSHSRITSDLFIHIDPTALTHLSLQGCHGITCCNTPLIPFLQRATCLVELNMTMTFNGMPTSQCCTICLVRMIQAINTNMPSLHTLHLSGHVHLDDGVLSHFQSSTLHRLERLELASSPSMTLYGLLTHVIDRAPKLYYLNIADSPLAREFNKYLKVLLERCHHLGVIEVGNLAGNGLPKEWQGDWSLISHGRRTYYSRAKDTFPSSLDPRFVCSHKLPMTDQIPDSPMLKYWCYSY</sequence>
<dbReference type="OrthoDB" id="9994419at2759"/>
<name>A0A077WSG6_9FUNG</name>
<gene>
    <name evidence="1" type="ORF">LRAMOSA11027</name>
</gene>
<dbReference type="EMBL" id="LK023336">
    <property type="protein sequence ID" value="CDS10541.1"/>
    <property type="molecule type" value="Genomic_DNA"/>
</dbReference>
<organism evidence="1">
    <name type="scientific">Lichtheimia ramosa</name>
    <dbReference type="NCBI Taxonomy" id="688394"/>
    <lineage>
        <taxon>Eukaryota</taxon>
        <taxon>Fungi</taxon>
        <taxon>Fungi incertae sedis</taxon>
        <taxon>Mucoromycota</taxon>
        <taxon>Mucoromycotina</taxon>
        <taxon>Mucoromycetes</taxon>
        <taxon>Mucorales</taxon>
        <taxon>Lichtheimiaceae</taxon>
        <taxon>Lichtheimia</taxon>
    </lineage>
</organism>